<dbReference type="AlphaFoldDB" id="A0A8J3SQZ4"/>
<comment type="caution">
    <text evidence="2">The sequence shown here is derived from an EMBL/GenBank/DDBJ whole genome shotgun (WGS) entry which is preliminary data.</text>
</comment>
<dbReference type="EMBL" id="BOOJ01000077">
    <property type="protein sequence ID" value="GIH97120.1"/>
    <property type="molecule type" value="Genomic_DNA"/>
</dbReference>
<organism evidence="2 3">
    <name type="scientific">Planobispora siamensis</name>
    <dbReference type="NCBI Taxonomy" id="936338"/>
    <lineage>
        <taxon>Bacteria</taxon>
        <taxon>Bacillati</taxon>
        <taxon>Actinomycetota</taxon>
        <taxon>Actinomycetes</taxon>
        <taxon>Streptosporangiales</taxon>
        <taxon>Streptosporangiaceae</taxon>
        <taxon>Planobispora</taxon>
    </lineage>
</organism>
<feature type="region of interest" description="Disordered" evidence="1">
    <location>
        <begin position="63"/>
        <end position="124"/>
    </location>
</feature>
<feature type="compositionally biased region" description="Low complexity" evidence="1">
    <location>
        <begin position="79"/>
        <end position="91"/>
    </location>
</feature>
<gene>
    <name evidence="2" type="ORF">Psi01_77500</name>
</gene>
<dbReference type="Proteomes" id="UP000619788">
    <property type="component" value="Unassembled WGS sequence"/>
</dbReference>
<protein>
    <submittedName>
        <fullName evidence="2">Uncharacterized protein</fullName>
    </submittedName>
</protein>
<accession>A0A8J3SQZ4</accession>
<reference evidence="2 3" key="1">
    <citation type="submission" date="2021-01" db="EMBL/GenBank/DDBJ databases">
        <title>Whole genome shotgun sequence of Planobispora siamensis NBRC 107568.</title>
        <authorList>
            <person name="Komaki H."/>
            <person name="Tamura T."/>
        </authorList>
    </citation>
    <scope>NUCLEOTIDE SEQUENCE [LARGE SCALE GENOMIC DNA]</scope>
    <source>
        <strain evidence="2 3">NBRC 107568</strain>
    </source>
</reference>
<evidence type="ECO:0000256" key="1">
    <source>
        <dbReference type="SAM" id="MobiDB-lite"/>
    </source>
</evidence>
<keyword evidence="3" id="KW-1185">Reference proteome</keyword>
<sequence length="124" mass="12546">MLSLPGEGMSTHVPWANVIVPRPSSASSAVARWDMCEISCLMYRSGRGVSTCAVEEGIEILSAGGAGPEAGRGTGPETGRGMSPEAGAARSGDGRGRTGGRACQASAGSPAFARGYPDAPYDTR</sequence>
<proteinExistence type="predicted"/>
<evidence type="ECO:0000313" key="3">
    <source>
        <dbReference type="Proteomes" id="UP000619788"/>
    </source>
</evidence>
<evidence type="ECO:0000313" key="2">
    <source>
        <dbReference type="EMBL" id="GIH97120.1"/>
    </source>
</evidence>
<name>A0A8J3SQZ4_9ACTN</name>
<feature type="compositionally biased region" description="Gly residues" evidence="1">
    <location>
        <begin position="64"/>
        <end position="78"/>
    </location>
</feature>